<dbReference type="EMBL" id="JAVIJP010000047">
    <property type="protein sequence ID" value="KAL3626622.1"/>
    <property type="molecule type" value="Genomic_DNA"/>
</dbReference>
<reference evidence="16" key="1">
    <citation type="journal article" date="2024" name="IScience">
        <title>Strigolactones Initiate the Formation of Haustorium-like Structures in Castilleja.</title>
        <authorList>
            <person name="Buerger M."/>
            <person name="Peterson D."/>
            <person name="Chory J."/>
        </authorList>
    </citation>
    <scope>NUCLEOTIDE SEQUENCE [LARGE SCALE GENOMIC DNA]</scope>
</reference>
<accession>A0ABD3CAM6</accession>
<feature type="domain" description="Poly(A) polymerase central" evidence="13">
    <location>
        <begin position="188"/>
        <end position="324"/>
    </location>
</feature>
<evidence type="ECO:0000256" key="12">
    <source>
        <dbReference type="ARBA" id="ARBA00023242"/>
    </source>
</evidence>
<keyword evidence="11" id="KW-0460">Magnesium</keyword>
<dbReference type="Pfam" id="PF20750">
    <property type="entry name" value="PAP_NTPase"/>
    <property type="match status" value="1"/>
</dbReference>
<dbReference type="InterPro" id="IPR011068">
    <property type="entry name" value="NuclTrfase_I-like_C"/>
</dbReference>
<evidence type="ECO:0000259" key="13">
    <source>
        <dbReference type="Pfam" id="PF04928"/>
    </source>
</evidence>
<dbReference type="GO" id="GO:0005634">
    <property type="term" value="C:nucleus"/>
    <property type="evidence" value="ECO:0007669"/>
    <property type="project" value="UniProtKB-SubCell"/>
</dbReference>
<dbReference type="Gene3D" id="1.10.1410.10">
    <property type="match status" value="1"/>
</dbReference>
<keyword evidence="6" id="KW-0507">mRNA processing</keyword>
<comment type="caution">
    <text evidence="15">The sequence shown here is derived from an EMBL/GenBank/DDBJ whole genome shotgun (WGS) entry which is preliminary data.</text>
</comment>
<dbReference type="InterPro" id="IPR043519">
    <property type="entry name" value="NT_sf"/>
</dbReference>
<evidence type="ECO:0000313" key="16">
    <source>
        <dbReference type="Proteomes" id="UP001632038"/>
    </source>
</evidence>
<evidence type="ECO:0000313" key="15">
    <source>
        <dbReference type="EMBL" id="KAL3626622.1"/>
    </source>
</evidence>
<evidence type="ECO:0000256" key="7">
    <source>
        <dbReference type="ARBA" id="ARBA00022679"/>
    </source>
</evidence>
<evidence type="ECO:0000256" key="6">
    <source>
        <dbReference type="ARBA" id="ARBA00022664"/>
    </source>
</evidence>
<comment type="cofactor">
    <cofactor evidence="2">
        <name>Mg(2+)</name>
        <dbReference type="ChEBI" id="CHEBI:18420"/>
    </cofactor>
</comment>
<protein>
    <recommendedName>
        <fullName evidence="5">polynucleotide adenylyltransferase</fullName>
        <ecNumber evidence="5">2.7.7.19</ecNumber>
    </recommendedName>
</protein>
<dbReference type="GO" id="GO:1990817">
    <property type="term" value="F:poly(A) RNA polymerase activity"/>
    <property type="evidence" value="ECO:0007669"/>
    <property type="project" value="UniProtKB-EC"/>
</dbReference>
<evidence type="ECO:0000256" key="5">
    <source>
        <dbReference type="ARBA" id="ARBA00012388"/>
    </source>
</evidence>
<evidence type="ECO:0000259" key="14">
    <source>
        <dbReference type="Pfam" id="PF20750"/>
    </source>
</evidence>
<feature type="domain" description="Poly(A) polymerase nucleotidyltransferase" evidence="14">
    <location>
        <begin position="2"/>
        <end position="182"/>
    </location>
</feature>
<keyword evidence="9" id="KW-0547">Nucleotide-binding</keyword>
<evidence type="ECO:0000256" key="8">
    <source>
        <dbReference type="ARBA" id="ARBA00022723"/>
    </source>
</evidence>
<dbReference type="EC" id="2.7.7.19" evidence="5"/>
<dbReference type="Proteomes" id="UP001632038">
    <property type="component" value="Unassembled WGS sequence"/>
</dbReference>
<dbReference type="PANTHER" id="PTHR10682">
    <property type="entry name" value="POLY A POLYMERASE"/>
    <property type="match status" value="1"/>
</dbReference>
<dbReference type="Pfam" id="PF04928">
    <property type="entry name" value="PAP_central"/>
    <property type="match status" value="1"/>
</dbReference>
<comment type="similarity">
    <text evidence="4">Belongs to the poly(A) polymerase family.</text>
</comment>
<keyword evidence="10" id="KW-0067">ATP-binding</keyword>
<dbReference type="GO" id="GO:0006397">
    <property type="term" value="P:mRNA processing"/>
    <property type="evidence" value="ECO:0007669"/>
    <property type="project" value="UniProtKB-KW"/>
</dbReference>
<comment type="cofactor">
    <cofactor evidence="1">
        <name>Mn(2+)</name>
        <dbReference type="ChEBI" id="CHEBI:29035"/>
    </cofactor>
</comment>
<keyword evidence="16" id="KW-1185">Reference proteome</keyword>
<dbReference type="GO" id="GO:0005524">
    <property type="term" value="F:ATP binding"/>
    <property type="evidence" value="ECO:0007669"/>
    <property type="project" value="UniProtKB-KW"/>
</dbReference>
<dbReference type="InterPro" id="IPR048840">
    <property type="entry name" value="PolA_pol_NTPase"/>
</dbReference>
<sequence>MEIEKSMALLQLMGNVGLVPSLEEEIKRRNIIDKLRKIVMKWAKRVAYQRRLPNSYIRASSATVVVYGSYGLGVHDHESGIDALCVGPSFATMAEDFFIVLKNMLMSRPEVSEVLCFKDAEVSLMRLSFDGISVDLTYAKLNIIAVPENVDLANPLFSSNTDDMSLRSLSCVCANKRILELVPNIEVYQSLLRCVKFWAKRRGIYGKELGLFGGVNLGVLAAFVCRKQPSASLSVLVSSFLQTFAFWPWPTPVILEDDVMPLQADDVFLEKILIPIQLPCSPNEYCNSYFTRSTFNRIRKEFLHGYNLTKDIFCRDFDWKLLFEPFPYVKTYNRFLKICISSLKNDELGDWAGLVKSCMSALLIKLEEVQGFCDPNPTEYVDSELFEPHVIFCWGLCPGRSNVISVDSIKEEFTRIILAGYEGTIGRIDLRVVKASEFPKTNTDSRKKGPTRPCWRVLDENEWNIRVYSRHVPEYLVGYTSVNGDAAGYPGVAL</sequence>
<evidence type="ECO:0000256" key="10">
    <source>
        <dbReference type="ARBA" id="ARBA00022840"/>
    </source>
</evidence>
<name>A0ABD3CAM6_9LAMI</name>
<dbReference type="SUPFAM" id="SSF81301">
    <property type="entry name" value="Nucleotidyltransferase"/>
    <property type="match status" value="1"/>
</dbReference>
<dbReference type="InterPro" id="IPR007012">
    <property type="entry name" value="PolA_pol_cen_dom"/>
</dbReference>
<evidence type="ECO:0000256" key="2">
    <source>
        <dbReference type="ARBA" id="ARBA00001946"/>
    </source>
</evidence>
<evidence type="ECO:0000256" key="11">
    <source>
        <dbReference type="ARBA" id="ARBA00022842"/>
    </source>
</evidence>
<comment type="subcellular location">
    <subcellularLocation>
        <location evidence="3">Nucleus</location>
    </subcellularLocation>
</comment>
<dbReference type="PANTHER" id="PTHR10682:SF33">
    <property type="entry name" value="NUCLEAR POLY(A) POLYMERASE 3"/>
    <property type="match status" value="1"/>
</dbReference>
<dbReference type="Gene3D" id="3.30.70.590">
    <property type="entry name" value="Poly(A) polymerase predicted RNA binding domain"/>
    <property type="match status" value="1"/>
</dbReference>
<evidence type="ECO:0000256" key="9">
    <source>
        <dbReference type="ARBA" id="ARBA00022741"/>
    </source>
</evidence>
<keyword evidence="7" id="KW-0808">Transferase</keyword>
<dbReference type="AlphaFoldDB" id="A0ABD3CAM6"/>
<keyword evidence="8" id="KW-0479">Metal-binding</keyword>
<evidence type="ECO:0000256" key="3">
    <source>
        <dbReference type="ARBA" id="ARBA00004123"/>
    </source>
</evidence>
<dbReference type="SUPFAM" id="SSF55003">
    <property type="entry name" value="PAP/Archaeal CCA-adding enzyme, C-terminal domain"/>
    <property type="match status" value="1"/>
</dbReference>
<evidence type="ECO:0000256" key="1">
    <source>
        <dbReference type="ARBA" id="ARBA00001936"/>
    </source>
</evidence>
<organism evidence="15 16">
    <name type="scientific">Castilleja foliolosa</name>
    <dbReference type="NCBI Taxonomy" id="1961234"/>
    <lineage>
        <taxon>Eukaryota</taxon>
        <taxon>Viridiplantae</taxon>
        <taxon>Streptophyta</taxon>
        <taxon>Embryophyta</taxon>
        <taxon>Tracheophyta</taxon>
        <taxon>Spermatophyta</taxon>
        <taxon>Magnoliopsida</taxon>
        <taxon>eudicotyledons</taxon>
        <taxon>Gunneridae</taxon>
        <taxon>Pentapetalae</taxon>
        <taxon>asterids</taxon>
        <taxon>lamiids</taxon>
        <taxon>Lamiales</taxon>
        <taxon>Orobanchaceae</taxon>
        <taxon>Pedicularideae</taxon>
        <taxon>Castillejinae</taxon>
        <taxon>Castilleja</taxon>
    </lineage>
</organism>
<dbReference type="GO" id="GO:0046872">
    <property type="term" value="F:metal ion binding"/>
    <property type="evidence" value="ECO:0007669"/>
    <property type="project" value="UniProtKB-KW"/>
</dbReference>
<evidence type="ECO:0000256" key="4">
    <source>
        <dbReference type="ARBA" id="ARBA00010912"/>
    </source>
</evidence>
<proteinExistence type="inferred from homology"/>
<gene>
    <name evidence="15" type="ORF">CASFOL_030171</name>
</gene>
<dbReference type="SUPFAM" id="SSF81631">
    <property type="entry name" value="PAP/OAS1 substrate-binding domain"/>
    <property type="match status" value="1"/>
</dbReference>
<keyword evidence="12" id="KW-0539">Nucleus</keyword>
<dbReference type="CDD" id="cd05402">
    <property type="entry name" value="NT_PAP_TUTase"/>
    <property type="match status" value="1"/>
</dbReference>
<dbReference type="Gene3D" id="3.30.460.10">
    <property type="entry name" value="Beta Polymerase, domain 2"/>
    <property type="match status" value="1"/>
</dbReference>